<dbReference type="Gene3D" id="2.60.40.4070">
    <property type="match status" value="1"/>
</dbReference>
<dbReference type="Proteomes" id="UP000216312">
    <property type="component" value="Unassembled WGS sequence"/>
</dbReference>
<dbReference type="AlphaFoldDB" id="A0A257LWD8"/>
<dbReference type="InterPro" id="IPR015943">
    <property type="entry name" value="WD40/YVTN_repeat-like_dom_sf"/>
</dbReference>
<proteinExistence type="predicted"/>
<dbReference type="NCBIfam" id="TIGR04183">
    <property type="entry name" value="Por_Secre_tail"/>
    <property type="match status" value="1"/>
</dbReference>
<dbReference type="InterPro" id="IPR025965">
    <property type="entry name" value="FlgD/Vpr_Ig-like"/>
</dbReference>
<evidence type="ECO:0000313" key="2">
    <source>
        <dbReference type="EMBL" id="OYV03266.1"/>
    </source>
</evidence>
<dbReference type="Gene3D" id="2.130.10.10">
    <property type="entry name" value="YVTN repeat-like/Quinoprotein amine dehydrogenase"/>
    <property type="match status" value="1"/>
</dbReference>
<accession>A0A257LWD8</accession>
<sequence>MKKIMSLLVILVPIVLMSWNPDDSTSFWVLQRGFFTGYVKTYALCRGVGDKVVVFTEEDSVSSIASVFNPGTSTFLINAGDKIYRKSVGDTTWEDVTPPDAEGTPTSLLYHFTGTKHYILVSYYGGGVFWTKNDGDDWSGSTQNTDLRDIDSLLHVYAATFAPVCESRNYKFYCATAAGICVKGNRPYHTWEKLADYPDTGFVVTCMKGDLTDINRIYIGTDHGLYILTYDSDTVWTEADIDTVEVHEIIPDEADSMLLYAATSNGIYKSEDRGATWAVWALEGKTVCTFYKGEDTYYAGTYGEGIYKSTDGTTWEEFNDELTHWGYPRFVLRVHSITGYDGEVIATTDHGVFALKDGKWVEDNYGILLFVFTDEEIDSITTFYDTLADKIENIWDGTVFDMDGDSIVAILITDVQAIYIRDSDTLPREDYYGFANFNDYDTTFEYANLRDVIYLDYDGIMGDDIRNAFIRSYAELILYAKDMDEETWLNKGLAYFTFPLVGVINPDIATIEYPNNRNIKYYDPERSYAMDREQSYAIVAYIYKHYGMDKVMEIANDTVNGIPSIEEVLGMDFFELLHDFYISCYKNEIWIDTVDDSVINRAPVSITITSYSPAILYVYSIGSWSVTWMDMKLSEMEGDTIVFNGEDYVPLGVVGIFEDTVRDTILRMEAPVLDSTNRVKFFISDDVNRFVLMIYTKEFTRSMRFSVVSDVESPSFAKLVLSQNAFADEFIDLYLYVNEEAYNYELEEIPLVKVTMGDTSTIISMNIFEQPETDSINTIYDTRMRLWGTGIAEFNLYKTGDVAGNPIVIAESLSIVRMVASEGGEIASPDNMLTLFVPKMALDRDRYLTISRYGEEYRIGPMGLELRKGATLKYRYKGEKPNLYYWDGTGWHKVPVWVDEVNRIIWAEIDKLGTYRLSTQELAQGTPLPTRYEVRRPFPNPMIDVTHIAVALPKASHVTLELYNIVGQKIHTILDGSMEAGYHLITWDGKDTYGDRLTPGVYFMRIKAGPYEKVRKLVILE</sequence>
<evidence type="ECO:0000313" key="3">
    <source>
        <dbReference type="Proteomes" id="UP000216312"/>
    </source>
</evidence>
<reference evidence="3" key="1">
    <citation type="submission" date="2017-07" db="EMBL/GenBank/DDBJ databases">
        <title>Novel pathways for hydrocarbon cycling and metabolic interdependencies in hydrothermal sediment communities.</title>
        <authorList>
            <person name="Dombrowski N."/>
            <person name="Seitz K."/>
            <person name="Teske A."/>
            <person name="Baker B."/>
        </authorList>
    </citation>
    <scope>NUCLEOTIDE SEQUENCE [LARGE SCALE GENOMIC DNA]</scope>
</reference>
<feature type="domain" description="FlgD/Vpr Ig-like" evidence="1">
    <location>
        <begin position="952"/>
        <end position="1008"/>
    </location>
</feature>
<evidence type="ECO:0000259" key="1">
    <source>
        <dbReference type="Pfam" id="PF13860"/>
    </source>
</evidence>
<comment type="caution">
    <text evidence="2">The sequence shown here is derived from an EMBL/GenBank/DDBJ whole genome shotgun (WGS) entry which is preliminary data.</text>
</comment>
<organism evidence="2 3">
    <name type="scientific">candidate division WOR-3 bacterium 4484_18</name>
    <dbReference type="NCBI Taxonomy" id="2020626"/>
    <lineage>
        <taxon>Bacteria</taxon>
        <taxon>Bacteria division WOR-3</taxon>
    </lineage>
</organism>
<dbReference type="Pfam" id="PF13860">
    <property type="entry name" value="FlgD_ig"/>
    <property type="match status" value="1"/>
</dbReference>
<protein>
    <recommendedName>
        <fullName evidence="1">FlgD/Vpr Ig-like domain-containing protein</fullName>
    </recommendedName>
</protein>
<gene>
    <name evidence="2" type="ORF">CGW93_01750</name>
</gene>
<dbReference type="EMBL" id="NMUJ01000013">
    <property type="protein sequence ID" value="OYV03266.1"/>
    <property type="molecule type" value="Genomic_DNA"/>
</dbReference>
<dbReference type="InterPro" id="IPR026444">
    <property type="entry name" value="Secre_tail"/>
</dbReference>
<dbReference type="SUPFAM" id="SSF110296">
    <property type="entry name" value="Oligoxyloglucan reducing end-specific cellobiohydrolase"/>
    <property type="match status" value="1"/>
</dbReference>
<name>A0A257LWD8_UNCW3</name>